<dbReference type="EMBL" id="RBDX01000027">
    <property type="protein sequence ID" value="RKN05338.1"/>
    <property type="molecule type" value="Genomic_DNA"/>
</dbReference>
<evidence type="ECO:0000313" key="4">
    <source>
        <dbReference type="Proteomes" id="UP000275024"/>
    </source>
</evidence>
<accession>A0A3A9VWM5</accession>
<reference evidence="3 4" key="1">
    <citation type="submission" date="2018-09" db="EMBL/GenBank/DDBJ databases">
        <title>Streptomyces sp. nov. DS1-2, an endophytic actinomycete isolated from roots of Dendrobium scabrilingue.</title>
        <authorList>
            <person name="Kuncharoen N."/>
            <person name="Kudo T."/>
            <person name="Ohkuma M."/>
            <person name="Yuki M."/>
            <person name="Tanasupawat S."/>
        </authorList>
    </citation>
    <scope>NUCLEOTIDE SEQUENCE [LARGE SCALE GENOMIC DNA]</scope>
    <source>
        <strain evidence="1 4">AZ1-7</strain>
        <strain evidence="2 3">DS1-2</strain>
    </source>
</reference>
<keyword evidence="3" id="KW-1185">Reference proteome</keyword>
<dbReference type="EMBL" id="RBDY01000025">
    <property type="protein sequence ID" value="RKN16845.1"/>
    <property type="molecule type" value="Genomic_DNA"/>
</dbReference>
<name>A0A3A9VWM5_9ACTN</name>
<evidence type="ECO:0000313" key="3">
    <source>
        <dbReference type="Proteomes" id="UP000268652"/>
    </source>
</evidence>
<sequence length="185" mass="18370">MAARMRPVGVEAKAVAKGIGQAAGPLVQGVGVLTELFGVVVGPGDVRAGADAAVQAGAGDAKAVVQVLPQVGDGVDGGAGGLDVEELVDAVTAAGGISARDGGAEMAVLNGQGHQPSGRRAMCQARVRRKRSVPIAPCGSGGMTSWARPSAVASLCAHATKSSMRSTRVATRSEPLPFCLLPLPQ</sequence>
<comment type="caution">
    <text evidence="1">The sequence shown here is derived from an EMBL/GenBank/DDBJ whole genome shotgun (WGS) entry which is preliminary data.</text>
</comment>
<protein>
    <submittedName>
        <fullName evidence="1">Uncharacterized protein</fullName>
    </submittedName>
</protein>
<gene>
    <name evidence="2" type="ORF">D7318_24665</name>
    <name evidence="1" type="ORF">D7319_25300</name>
</gene>
<organism evidence="1 4">
    <name type="scientific">Streptomyces radicis</name>
    <dbReference type="NCBI Taxonomy" id="1750517"/>
    <lineage>
        <taxon>Bacteria</taxon>
        <taxon>Bacillati</taxon>
        <taxon>Actinomycetota</taxon>
        <taxon>Actinomycetes</taxon>
        <taxon>Kitasatosporales</taxon>
        <taxon>Streptomycetaceae</taxon>
        <taxon>Streptomyces</taxon>
    </lineage>
</organism>
<dbReference type="RefSeq" id="WP_120699398.1">
    <property type="nucleotide sequence ID" value="NZ_RBDX01000027.1"/>
</dbReference>
<dbReference type="AlphaFoldDB" id="A0A3A9VWM5"/>
<proteinExistence type="predicted"/>
<evidence type="ECO:0000313" key="2">
    <source>
        <dbReference type="EMBL" id="RKN16845.1"/>
    </source>
</evidence>
<evidence type="ECO:0000313" key="1">
    <source>
        <dbReference type="EMBL" id="RKN05338.1"/>
    </source>
</evidence>
<dbReference type="Proteomes" id="UP000268652">
    <property type="component" value="Unassembled WGS sequence"/>
</dbReference>
<dbReference type="Proteomes" id="UP000275024">
    <property type="component" value="Unassembled WGS sequence"/>
</dbReference>